<dbReference type="EMBL" id="VRYY01000331">
    <property type="protein sequence ID" value="MBG3877591.1"/>
    <property type="molecule type" value="Genomic_DNA"/>
</dbReference>
<comment type="similarity">
    <text evidence="8">Belongs to the Orn/Lys/Arg decarboxylase class-II family. NspC subfamily.</text>
</comment>
<dbReference type="Gene3D" id="3.20.20.10">
    <property type="entry name" value="Alanine racemase"/>
    <property type="match status" value="1"/>
</dbReference>
<dbReference type="PANTHER" id="PTHR43727">
    <property type="entry name" value="DIAMINOPIMELATE DECARBOXYLASE"/>
    <property type="match status" value="1"/>
</dbReference>
<evidence type="ECO:0000256" key="6">
    <source>
        <dbReference type="ARBA" id="ARBA00023066"/>
    </source>
</evidence>
<evidence type="ECO:0000256" key="10">
    <source>
        <dbReference type="ARBA" id="ARBA00047389"/>
    </source>
</evidence>
<gene>
    <name evidence="12" type="primary">nspC</name>
    <name evidence="12" type="ORF">FVW20_11340</name>
</gene>
<evidence type="ECO:0000256" key="1">
    <source>
        <dbReference type="ARBA" id="ARBA00001933"/>
    </source>
</evidence>
<keyword evidence="7 12" id="KW-0456">Lyase</keyword>
<dbReference type="PIRSF" id="PIRSF038941">
    <property type="entry name" value="NspC"/>
    <property type="match status" value="1"/>
</dbReference>
<evidence type="ECO:0000256" key="7">
    <source>
        <dbReference type="ARBA" id="ARBA00023239"/>
    </source>
</evidence>
<keyword evidence="5" id="KW-0663">Pyridoxal phosphate</keyword>
<dbReference type="InterPro" id="IPR022643">
    <property type="entry name" value="De-COase2_C"/>
</dbReference>
<dbReference type="PANTHER" id="PTHR43727:SF1">
    <property type="entry name" value="CARBOXYNORSPERMIDINE_CARBOXYSPERMIDINE DECARBOXYLASE"/>
    <property type="match status" value="1"/>
</dbReference>
<evidence type="ECO:0000256" key="4">
    <source>
        <dbReference type="ARBA" id="ARBA00022793"/>
    </source>
</evidence>
<sequence>MMDQAYLAKLDPTRFPSPCFVVDEARIKANAAVLETVQRRTGAKVLLALKGFAMWSLFPLLSRAHGGVLHGTCASSPHEARLGREEFGGEVHAFAAGYSNADMAELVTLADHLVFNSFAQWDRFRSQVAAAGRPIECGIRINPEHSEGAVAIYNPCSPGSRLGVRPHHFEAAVAEAAARGQDALDGISGLHFHTLCEQDADALDRTLHAVEARFGAHLSRMKWLNFGGGHHVTRPGYDLDLLCRCIDRMQQKHGVQVYIEPGEAVALNAGVLLCTVLDVVQADMPIAILDTSAAAHMPDVLEMPYRPGCIGSGLPGEKAWTCRFAGKSCLAGDVIGEYSFDAPLQPGDRLAFLDMAIYSMVKTTTFNGLQLPAIARYRPADADGVADGRGARREVVRSFGYEAFKYRLS</sequence>
<evidence type="ECO:0000259" key="11">
    <source>
        <dbReference type="Pfam" id="PF00278"/>
    </source>
</evidence>
<dbReference type="InterPro" id="IPR005730">
    <property type="entry name" value="Nsp_de-COase"/>
</dbReference>
<evidence type="ECO:0000256" key="3">
    <source>
        <dbReference type="ARBA" id="ARBA00013633"/>
    </source>
</evidence>
<dbReference type="EC" id="4.1.1.96" evidence="2"/>
<organism evidence="12 13">
    <name type="scientific">Nitratidesulfovibrio oxamicus</name>
    <dbReference type="NCBI Taxonomy" id="32016"/>
    <lineage>
        <taxon>Bacteria</taxon>
        <taxon>Pseudomonadati</taxon>
        <taxon>Thermodesulfobacteriota</taxon>
        <taxon>Desulfovibrionia</taxon>
        <taxon>Desulfovibrionales</taxon>
        <taxon>Desulfovibrionaceae</taxon>
        <taxon>Nitratidesulfovibrio</taxon>
    </lineage>
</organism>
<dbReference type="GO" id="GO:0016829">
    <property type="term" value="F:lyase activity"/>
    <property type="evidence" value="ECO:0007669"/>
    <property type="project" value="UniProtKB-KW"/>
</dbReference>
<dbReference type="CDD" id="cd06829">
    <property type="entry name" value="PLPDE_III_CANSDC"/>
    <property type="match status" value="1"/>
</dbReference>
<evidence type="ECO:0000256" key="2">
    <source>
        <dbReference type="ARBA" id="ARBA00012259"/>
    </source>
</evidence>
<protein>
    <recommendedName>
        <fullName evidence="3">Carboxynorspermidine/carboxyspermidine decarboxylase</fullName>
        <ecNumber evidence="2">4.1.1.96</ecNumber>
    </recommendedName>
</protein>
<keyword evidence="13" id="KW-1185">Reference proteome</keyword>
<comment type="catalytic activity">
    <reaction evidence="9">
        <text>carboxyspermidine + H(+) = spermidine + CO2</text>
        <dbReference type="Rhea" id="RHEA:34095"/>
        <dbReference type="ChEBI" id="CHEBI:15378"/>
        <dbReference type="ChEBI" id="CHEBI:16526"/>
        <dbReference type="ChEBI" id="CHEBI:57834"/>
        <dbReference type="ChEBI" id="CHEBI:65072"/>
        <dbReference type="EC" id="4.1.1.96"/>
    </reaction>
</comment>
<evidence type="ECO:0000256" key="5">
    <source>
        <dbReference type="ARBA" id="ARBA00022898"/>
    </source>
</evidence>
<accession>A0ABS0J6M3</accession>
<keyword evidence="4" id="KW-0210">Decarboxylase</keyword>
<evidence type="ECO:0000256" key="9">
    <source>
        <dbReference type="ARBA" id="ARBA00047351"/>
    </source>
</evidence>
<dbReference type="InterPro" id="IPR009006">
    <property type="entry name" value="Ala_racemase/Decarboxylase_C"/>
</dbReference>
<dbReference type="InterPro" id="IPR029066">
    <property type="entry name" value="PLP-binding_barrel"/>
</dbReference>
<dbReference type="SUPFAM" id="SSF50621">
    <property type="entry name" value="Alanine racemase C-terminal domain-like"/>
    <property type="match status" value="1"/>
</dbReference>
<name>A0ABS0J6M3_9BACT</name>
<dbReference type="NCBIfam" id="TIGR01047">
    <property type="entry name" value="nspC"/>
    <property type="match status" value="1"/>
</dbReference>
<comment type="catalytic activity">
    <reaction evidence="10">
        <text>carboxynorspermidine + H(+) = norspermidine + CO2</text>
        <dbReference type="Rhea" id="RHEA:34099"/>
        <dbReference type="ChEBI" id="CHEBI:15378"/>
        <dbReference type="ChEBI" id="CHEBI:16526"/>
        <dbReference type="ChEBI" id="CHEBI:57920"/>
        <dbReference type="ChEBI" id="CHEBI:65070"/>
        <dbReference type="EC" id="4.1.1.96"/>
    </reaction>
</comment>
<dbReference type="RefSeq" id="WP_196609684.1">
    <property type="nucleotide sequence ID" value="NZ_VRYY01000331.1"/>
</dbReference>
<dbReference type="Proteomes" id="UP001194469">
    <property type="component" value="Unassembled WGS sequence"/>
</dbReference>
<evidence type="ECO:0000313" key="12">
    <source>
        <dbReference type="EMBL" id="MBG3877591.1"/>
    </source>
</evidence>
<comment type="cofactor">
    <cofactor evidence="1">
        <name>pyridoxal 5'-phosphate</name>
        <dbReference type="ChEBI" id="CHEBI:597326"/>
    </cofactor>
</comment>
<dbReference type="Pfam" id="PF00278">
    <property type="entry name" value="Orn_DAP_Arg_deC"/>
    <property type="match status" value="1"/>
</dbReference>
<proteinExistence type="inferred from homology"/>
<comment type="caution">
    <text evidence="12">The sequence shown here is derived from an EMBL/GenBank/DDBJ whole genome shotgun (WGS) entry which is preliminary data.</text>
</comment>
<evidence type="ECO:0000313" key="13">
    <source>
        <dbReference type="Proteomes" id="UP001194469"/>
    </source>
</evidence>
<evidence type="ECO:0000256" key="8">
    <source>
        <dbReference type="ARBA" id="ARBA00025802"/>
    </source>
</evidence>
<keyword evidence="6" id="KW-0745">Spermidine biosynthesis</keyword>
<dbReference type="Gene3D" id="2.40.37.10">
    <property type="entry name" value="Lyase, Ornithine Decarboxylase, Chain A, domain 1"/>
    <property type="match status" value="1"/>
</dbReference>
<feature type="domain" description="Orn/DAP/Arg decarboxylase 2 C-terminal" evidence="11">
    <location>
        <begin position="75"/>
        <end position="355"/>
    </location>
</feature>
<reference evidence="12 13" key="1">
    <citation type="submission" date="2019-08" db="EMBL/GenBank/DDBJ databases">
        <authorList>
            <person name="Luo N."/>
        </authorList>
    </citation>
    <scope>NUCLEOTIDE SEQUENCE [LARGE SCALE GENOMIC DNA]</scope>
    <source>
        <strain evidence="12 13">NCIMB 9442</strain>
    </source>
</reference>
<dbReference type="SUPFAM" id="SSF51419">
    <property type="entry name" value="PLP-binding barrel"/>
    <property type="match status" value="1"/>
</dbReference>